<feature type="compositionally biased region" description="Low complexity" evidence="1">
    <location>
        <begin position="40"/>
        <end position="75"/>
    </location>
</feature>
<feature type="region of interest" description="Disordered" evidence="1">
    <location>
        <begin position="35"/>
        <end position="87"/>
    </location>
</feature>
<accession>A0ABD6E908</accession>
<evidence type="ECO:0000313" key="3">
    <source>
        <dbReference type="EMBL" id="MFH4975676.1"/>
    </source>
</evidence>
<feature type="compositionally biased region" description="Low complexity" evidence="1">
    <location>
        <begin position="308"/>
        <end position="323"/>
    </location>
</feature>
<protein>
    <submittedName>
        <fullName evidence="3">Uncharacterized protein</fullName>
    </submittedName>
</protein>
<feature type="region of interest" description="Disordered" evidence="1">
    <location>
        <begin position="111"/>
        <end position="135"/>
    </location>
</feature>
<feature type="transmembrane region" description="Helical" evidence="2">
    <location>
        <begin position="12"/>
        <end position="32"/>
    </location>
</feature>
<dbReference type="AlphaFoldDB" id="A0ABD6E908"/>
<evidence type="ECO:0000313" key="4">
    <source>
        <dbReference type="Proteomes" id="UP001608902"/>
    </source>
</evidence>
<keyword evidence="2" id="KW-0812">Transmembrane</keyword>
<dbReference type="EMBL" id="JBGFUD010001055">
    <property type="protein sequence ID" value="MFH4975676.1"/>
    <property type="molecule type" value="Genomic_DNA"/>
</dbReference>
<keyword evidence="2" id="KW-0472">Membrane</keyword>
<dbReference type="Proteomes" id="UP001608902">
    <property type="component" value="Unassembled WGS sequence"/>
</dbReference>
<sequence length="329" mass="35705">MQMCSKASNCRTFVVLFLANPTFIILSGSIPIKPPIQQTSSPSHSTNSSSDATPLLSEPPASPSNSSNPKSFTSSTVPPSNPPLSTQQNIFKMSLRNCEDIVELILNPADRDEHRSSATTAVPNAGYSSKEETGVDVNDPHIKVMNTTERPKNGCQINGLSHHKISDDVLRNALEEVLRRRLNQPIFFPSSEPSDVFSLNSTNSTSTSEKGNIGSQLICQFFVFGTLFGVVCSISTCTCCLQPRAERRRNSDLNGVNPSNVPAPIDYSKPYMIKCDSRGSCYASPLTDDEVPPLPSYSEALTCPTYPVPSSKPSSESSKLNPPVIVEFR</sequence>
<feature type="region of interest" description="Disordered" evidence="1">
    <location>
        <begin position="306"/>
        <end position="329"/>
    </location>
</feature>
<organism evidence="3 4">
    <name type="scientific">Gnathostoma spinigerum</name>
    <dbReference type="NCBI Taxonomy" id="75299"/>
    <lineage>
        <taxon>Eukaryota</taxon>
        <taxon>Metazoa</taxon>
        <taxon>Ecdysozoa</taxon>
        <taxon>Nematoda</taxon>
        <taxon>Chromadorea</taxon>
        <taxon>Rhabditida</taxon>
        <taxon>Spirurina</taxon>
        <taxon>Gnathostomatomorpha</taxon>
        <taxon>Gnathostomatoidea</taxon>
        <taxon>Gnathostomatidae</taxon>
        <taxon>Gnathostoma</taxon>
    </lineage>
</organism>
<reference evidence="3 4" key="1">
    <citation type="submission" date="2024-08" db="EMBL/GenBank/DDBJ databases">
        <title>Gnathostoma spinigerum genome.</title>
        <authorList>
            <person name="Gonzalez-Bertolin B."/>
            <person name="Monzon S."/>
            <person name="Zaballos A."/>
            <person name="Jimenez P."/>
            <person name="Dekumyoy P."/>
            <person name="Varona S."/>
            <person name="Cuesta I."/>
            <person name="Sumanam S."/>
            <person name="Adisakwattana P."/>
            <person name="Gasser R.B."/>
            <person name="Hernandez-Gonzalez A."/>
            <person name="Young N.D."/>
            <person name="Perteguer M.J."/>
        </authorList>
    </citation>
    <scope>NUCLEOTIDE SEQUENCE [LARGE SCALE GENOMIC DNA]</scope>
    <source>
        <strain evidence="3">AL3</strain>
        <tissue evidence="3">Liver</tissue>
    </source>
</reference>
<evidence type="ECO:0000256" key="2">
    <source>
        <dbReference type="SAM" id="Phobius"/>
    </source>
</evidence>
<keyword evidence="2" id="KW-1133">Transmembrane helix</keyword>
<comment type="caution">
    <text evidence="3">The sequence shown here is derived from an EMBL/GenBank/DDBJ whole genome shotgun (WGS) entry which is preliminary data.</text>
</comment>
<evidence type="ECO:0000256" key="1">
    <source>
        <dbReference type="SAM" id="MobiDB-lite"/>
    </source>
</evidence>
<name>A0ABD6E908_9BILA</name>
<keyword evidence="4" id="KW-1185">Reference proteome</keyword>
<proteinExistence type="predicted"/>
<gene>
    <name evidence="3" type="ORF">AB6A40_002385</name>
</gene>